<feature type="DNA-binding region" description="H-T-H motif" evidence="2">
    <location>
        <begin position="46"/>
        <end position="65"/>
    </location>
</feature>
<evidence type="ECO:0000313" key="4">
    <source>
        <dbReference type="EMBL" id="TNM36703.1"/>
    </source>
</evidence>
<evidence type="ECO:0000259" key="3">
    <source>
        <dbReference type="PROSITE" id="PS50977"/>
    </source>
</evidence>
<dbReference type="Proteomes" id="UP000313231">
    <property type="component" value="Unassembled WGS sequence"/>
</dbReference>
<dbReference type="SUPFAM" id="SSF48498">
    <property type="entry name" value="Tetracyclin repressor-like, C-terminal domain"/>
    <property type="match status" value="1"/>
</dbReference>
<dbReference type="Pfam" id="PF17932">
    <property type="entry name" value="TetR_C_24"/>
    <property type="match status" value="1"/>
</dbReference>
<dbReference type="PROSITE" id="PS50977">
    <property type="entry name" value="HTH_TETR_2"/>
    <property type="match status" value="1"/>
</dbReference>
<dbReference type="PANTHER" id="PTHR30055:SF200">
    <property type="entry name" value="HTH-TYPE TRANSCRIPTIONAL REPRESSOR BDCR"/>
    <property type="match status" value="1"/>
</dbReference>
<dbReference type="GO" id="GO:0003700">
    <property type="term" value="F:DNA-binding transcription factor activity"/>
    <property type="evidence" value="ECO:0007669"/>
    <property type="project" value="TreeGrafter"/>
</dbReference>
<evidence type="ECO:0000256" key="1">
    <source>
        <dbReference type="ARBA" id="ARBA00023125"/>
    </source>
</evidence>
<dbReference type="EMBL" id="VDMP01000027">
    <property type="protein sequence ID" value="TNM36703.1"/>
    <property type="molecule type" value="Genomic_DNA"/>
</dbReference>
<comment type="caution">
    <text evidence="4">The sequence shown here is derived from an EMBL/GenBank/DDBJ whole genome shotgun (WGS) entry which is preliminary data.</text>
</comment>
<keyword evidence="5" id="KW-1185">Reference proteome</keyword>
<organism evidence="4 5">
    <name type="scientific">Nocardioides albidus</name>
    <dbReference type="NCBI Taxonomy" id="1517589"/>
    <lineage>
        <taxon>Bacteria</taxon>
        <taxon>Bacillati</taxon>
        <taxon>Actinomycetota</taxon>
        <taxon>Actinomycetes</taxon>
        <taxon>Propionibacteriales</taxon>
        <taxon>Nocardioidaceae</taxon>
        <taxon>Nocardioides</taxon>
    </lineage>
</organism>
<keyword evidence="1 2" id="KW-0238">DNA-binding</keyword>
<sequence>MGAVDDDHRERMRIEEFWHDRATDPRRRILVGATVAFAQRGYHGASTRQIAVASGMSPAAVYIHFESKEDLFFQISRAGHLAALDVLRTASEVSTDPAERLRHAVAAFAAIHAEFHVVIRTVQYELRVLSGERFQEIAAIRHDIVQAVREILQAGVKSGQFAVTDIEGTTLLVLSFCIDIARWYSESSRRTPSSIGLQYSDLALKLVDAGRPGGRAHE</sequence>
<dbReference type="InterPro" id="IPR036271">
    <property type="entry name" value="Tet_transcr_reg_TetR-rel_C_sf"/>
</dbReference>
<name>A0A5C4VLJ0_9ACTN</name>
<dbReference type="Gene3D" id="1.10.357.10">
    <property type="entry name" value="Tetracycline Repressor, domain 2"/>
    <property type="match status" value="1"/>
</dbReference>
<dbReference type="AlphaFoldDB" id="A0A5C4VLJ0"/>
<dbReference type="InterPro" id="IPR041490">
    <property type="entry name" value="KstR2_TetR_C"/>
</dbReference>
<feature type="domain" description="HTH tetR-type" evidence="3">
    <location>
        <begin position="23"/>
        <end position="83"/>
    </location>
</feature>
<protein>
    <submittedName>
        <fullName evidence="4">TetR/AcrR family transcriptional regulator</fullName>
    </submittedName>
</protein>
<dbReference type="SUPFAM" id="SSF46689">
    <property type="entry name" value="Homeodomain-like"/>
    <property type="match status" value="1"/>
</dbReference>
<dbReference type="InterPro" id="IPR009057">
    <property type="entry name" value="Homeodomain-like_sf"/>
</dbReference>
<dbReference type="Pfam" id="PF00440">
    <property type="entry name" value="TetR_N"/>
    <property type="match status" value="1"/>
</dbReference>
<evidence type="ECO:0000256" key="2">
    <source>
        <dbReference type="PROSITE-ProRule" id="PRU00335"/>
    </source>
</evidence>
<reference evidence="4 5" key="1">
    <citation type="journal article" date="2016" name="Int. J. Syst. Evol. Microbiol.">
        <title>Nocardioides albidus sp. nov., an actinobacterium isolated from garden soil.</title>
        <authorList>
            <person name="Singh H."/>
            <person name="Du J."/>
            <person name="Trinh H."/>
            <person name="Won K."/>
            <person name="Yang J.E."/>
            <person name="Yin C."/>
            <person name="Kook M."/>
            <person name="Yi T.H."/>
        </authorList>
    </citation>
    <scope>NUCLEOTIDE SEQUENCE [LARGE SCALE GENOMIC DNA]</scope>
    <source>
        <strain evidence="4 5">CCTCC AB 2015297</strain>
    </source>
</reference>
<gene>
    <name evidence="4" type="ORF">FHP29_19590</name>
</gene>
<dbReference type="PRINTS" id="PR00455">
    <property type="entry name" value="HTHTETR"/>
</dbReference>
<dbReference type="OrthoDB" id="1669699at2"/>
<accession>A0A5C4VLJ0</accession>
<dbReference type="InterPro" id="IPR001647">
    <property type="entry name" value="HTH_TetR"/>
</dbReference>
<dbReference type="GO" id="GO:0000976">
    <property type="term" value="F:transcription cis-regulatory region binding"/>
    <property type="evidence" value="ECO:0007669"/>
    <property type="project" value="TreeGrafter"/>
</dbReference>
<dbReference type="PANTHER" id="PTHR30055">
    <property type="entry name" value="HTH-TYPE TRANSCRIPTIONAL REGULATOR RUTR"/>
    <property type="match status" value="1"/>
</dbReference>
<evidence type="ECO:0000313" key="5">
    <source>
        <dbReference type="Proteomes" id="UP000313231"/>
    </source>
</evidence>
<dbReference type="InterPro" id="IPR050109">
    <property type="entry name" value="HTH-type_TetR-like_transc_reg"/>
</dbReference>
<proteinExistence type="predicted"/>